<accession>A0A8T2LUU7</accession>
<feature type="transmembrane region" description="Helical" evidence="2">
    <location>
        <begin position="147"/>
        <end position="169"/>
    </location>
</feature>
<protein>
    <submittedName>
        <fullName evidence="3">Transmembrane protein 271-like</fullName>
    </submittedName>
</protein>
<evidence type="ECO:0000256" key="1">
    <source>
        <dbReference type="SAM" id="MobiDB-lite"/>
    </source>
</evidence>
<keyword evidence="2" id="KW-0472">Membrane</keyword>
<feature type="transmembrane region" description="Helical" evidence="2">
    <location>
        <begin position="84"/>
        <end position="108"/>
    </location>
</feature>
<feature type="region of interest" description="Disordered" evidence="1">
    <location>
        <begin position="239"/>
        <end position="301"/>
    </location>
</feature>
<reference evidence="3 4" key="1">
    <citation type="submission" date="2021-07" db="EMBL/GenBank/DDBJ databases">
        <authorList>
            <person name="Imarazene B."/>
            <person name="Zahm M."/>
            <person name="Klopp C."/>
            <person name="Cabau C."/>
            <person name="Beille S."/>
            <person name="Jouanno E."/>
            <person name="Castinel A."/>
            <person name="Lluch J."/>
            <person name="Gil L."/>
            <person name="Kuchtly C."/>
            <person name="Lopez Roques C."/>
            <person name="Donnadieu C."/>
            <person name="Parrinello H."/>
            <person name="Journot L."/>
            <person name="Du K."/>
            <person name="Schartl M."/>
            <person name="Retaux S."/>
            <person name="Guiguen Y."/>
        </authorList>
    </citation>
    <scope>NUCLEOTIDE SEQUENCE [LARGE SCALE GENOMIC DNA]</scope>
    <source>
        <strain evidence="3">Pach_M1</strain>
        <tissue evidence="3">Testis</tissue>
    </source>
</reference>
<dbReference type="EMBL" id="JAICCE010000010">
    <property type="protein sequence ID" value="KAG9272591.1"/>
    <property type="molecule type" value="Genomic_DNA"/>
</dbReference>
<keyword evidence="2" id="KW-1133">Transmembrane helix</keyword>
<sequence>MKWGGRGVCAVVVSGALLFACAASAATVGFKCVALGARVRARFHLATAAGAFYSGILLAMGQALLCAALLCCGRRGGGGGGVTCGNFFLLGLLVFVLGVLTAFSGAVVDGDAVALVERKHARYCADASEAEAEVRDACDALRDYQRALLASAILNALECVLGLLNLLLVKRCQNARFYRRQRRRERLRGCAHSGSSGIGGGTAVGNLMVLSADERDLAAAHSPTFRTYINPILCRGGPDEGTTAEVHRGGHPSSELPGYSPSDPELNHSYPFSYPLPNESPPAYEDIFPGEAREQRARTHT</sequence>
<proteinExistence type="predicted"/>
<name>A0A8T2LUU7_ASTMX</name>
<dbReference type="PROSITE" id="PS51257">
    <property type="entry name" value="PROKAR_LIPOPROTEIN"/>
    <property type="match status" value="1"/>
</dbReference>
<dbReference type="Proteomes" id="UP000752171">
    <property type="component" value="Unassembled WGS sequence"/>
</dbReference>
<evidence type="ECO:0000256" key="2">
    <source>
        <dbReference type="SAM" id="Phobius"/>
    </source>
</evidence>
<feature type="compositionally biased region" description="Basic and acidic residues" evidence="1">
    <location>
        <begin position="291"/>
        <end position="301"/>
    </location>
</feature>
<evidence type="ECO:0000313" key="3">
    <source>
        <dbReference type="EMBL" id="KAG9272591.1"/>
    </source>
</evidence>
<gene>
    <name evidence="3" type="primary">TMEM271</name>
    <name evidence="3" type="ORF">AMEX_G13605</name>
</gene>
<feature type="transmembrane region" description="Helical" evidence="2">
    <location>
        <begin position="49"/>
        <end position="72"/>
    </location>
</feature>
<comment type="caution">
    <text evidence="3">The sequence shown here is derived from an EMBL/GenBank/DDBJ whole genome shotgun (WGS) entry which is preliminary data.</text>
</comment>
<keyword evidence="2 3" id="KW-0812">Transmembrane</keyword>
<organism evidence="3 4">
    <name type="scientific">Astyanax mexicanus</name>
    <name type="common">Blind cave fish</name>
    <name type="synonym">Astyanax fasciatus mexicanus</name>
    <dbReference type="NCBI Taxonomy" id="7994"/>
    <lineage>
        <taxon>Eukaryota</taxon>
        <taxon>Metazoa</taxon>
        <taxon>Chordata</taxon>
        <taxon>Craniata</taxon>
        <taxon>Vertebrata</taxon>
        <taxon>Euteleostomi</taxon>
        <taxon>Actinopterygii</taxon>
        <taxon>Neopterygii</taxon>
        <taxon>Teleostei</taxon>
        <taxon>Ostariophysi</taxon>
        <taxon>Characiformes</taxon>
        <taxon>Characoidei</taxon>
        <taxon>Acestrorhamphidae</taxon>
        <taxon>Acestrorhamphinae</taxon>
        <taxon>Astyanax</taxon>
    </lineage>
</organism>
<dbReference type="AlphaFoldDB" id="A0A8T2LUU7"/>
<evidence type="ECO:0000313" key="4">
    <source>
        <dbReference type="Proteomes" id="UP000752171"/>
    </source>
</evidence>